<evidence type="ECO:0000256" key="5">
    <source>
        <dbReference type="ARBA" id="ARBA00022801"/>
    </source>
</evidence>
<dbReference type="InterPro" id="IPR010339">
    <property type="entry name" value="TIP49_P-loop"/>
</dbReference>
<keyword evidence="13 16" id="KW-0539">Nucleus</keyword>
<evidence type="ECO:0000259" key="17">
    <source>
        <dbReference type="SMART" id="SM00382"/>
    </source>
</evidence>
<dbReference type="Gene3D" id="2.40.50.360">
    <property type="entry name" value="RuvB-like helicase, domain II"/>
    <property type="match status" value="1"/>
</dbReference>
<keyword evidence="3 16" id="KW-0547">Nucleotide-binding</keyword>
<keyword evidence="12 16" id="KW-0234">DNA repair</keyword>
<evidence type="ECO:0000256" key="9">
    <source>
        <dbReference type="ARBA" id="ARBA00023015"/>
    </source>
</evidence>
<feature type="domain" description="AAA+ ATPase" evidence="17">
    <location>
        <begin position="68"/>
        <end position="372"/>
    </location>
</feature>
<evidence type="ECO:0000256" key="8">
    <source>
        <dbReference type="ARBA" id="ARBA00022853"/>
    </source>
</evidence>
<dbReference type="GO" id="GO:0006325">
    <property type="term" value="P:chromatin organization"/>
    <property type="evidence" value="ECO:0007669"/>
    <property type="project" value="UniProtKB-KW"/>
</dbReference>
<dbReference type="Gene3D" id="1.10.8.60">
    <property type="match status" value="1"/>
</dbReference>
<dbReference type="FunFam" id="2.40.50.360:FF:000002">
    <property type="entry name" value="RuvB-like helicase"/>
    <property type="match status" value="1"/>
</dbReference>
<name>A0AAN7BS16_9PEZI</name>
<dbReference type="InterPro" id="IPR003593">
    <property type="entry name" value="AAA+_ATPase"/>
</dbReference>
<dbReference type="Pfam" id="PF06068">
    <property type="entry name" value="TIP49"/>
    <property type="match status" value="1"/>
</dbReference>
<keyword evidence="8 16" id="KW-0156">Chromatin regulator</keyword>
<dbReference type="EMBL" id="MU865319">
    <property type="protein sequence ID" value="KAK4228417.1"/>
    <property type="molecule type" value="Genomic_DNA"/>
</dbReference>
<gene>
    <name evidence="18" type="ORF">QBC38DRAFT_475227</name>
</gene>
<dbReference type="InterPro" id="IPR027417">
    <property type="entry name" value="P-loop_NTPase"/>
</dbReference>
<evidence type="ECO:0000256" key="2">
    <source>
        <dbReference type="ARBA" id="ARBA00007519"/>
    </source>
</evidence>
<comment type="similarity">
    <text evidence="2 16">Belongs to the RuvB family.</text>
</comment>
<evidence type="ECO:0000256" key="15">
    <source>
        <dbReference type="ARBA" id="ARBA00055509"/>
    </source>
</evidence>
<evidence type="ECO:0000256" key="1">
    <source>
        <dbReference type="ARBA" id="ARBA00004123"/>
    </source>
</evidence>
<proteinExistence type="inferred from homology"/>
<dbReference type="FunFam" id="1.10.8.60:FF:000010">
    <property type="entry name" value="RuvB-like helicase"/>
    <property type="match status" value="1"/>
</dbReference>
<reference evidence="18" key="2">
    <citation type="submission" date="2023-05" db="EMBL/GenBank/DDBJ databases">
        <authorList>
            <consortium name="Lawrence Berkeley National Laboratory"/>
            <person name="Steindorff A."/>
            <person name="Hensen N."/>
            <person name="Bonometti L."/>
            <person name="Westerberg I."/>
            <person name="Brannstrom I.O."/>
            <person name="Guillou S."/>
            <person name="Cros-Aarteil S."/>
            <person name="Calhoun S."/>
            <person name="Haridas S."/>
            <person name="Kuo A."/>
            <person name="Mondo S."/>
            <person name="Pangilinan J."/>
            <person name="Riley R."/>
            <person name="Labutti K."/>
            <person name="Andreopoulos B."/>
            <person name="Lipzen A."/>
            <person name="Chen C."/>
            <person name="Yanf M."/>
            <person name="Daum C."/>
            <person name="Ng V."/>
            <person name="Clum A."/>
            <person name="Ohm R."/>
            <person name="Martin F."/>
            <person name="Silar P."/>
            <person name="Natvig D."/>
            <person name="Lalanne C."/>
            <person name="Gautier V."/>
            <person name="Ament-Velasquez S.L."/>
            <person name="Kruys A."/>
            <person name="Hutchinson M.I."/>
            <person name="Powell A.J."/>
            <person name="Barry K."/>
            <person name="Miller A.N."/>
            <person name="Grigoriev I.V."/>
            <person name="Debuchy R."/>
            <person name="Gladieux P."/>
            <person name="Thoren M.H."/>
            <person name="Johannesson H."/>
        </authorList>
    </citation>
    <scope>NUCLEOTIDE SEQUENCE</scope>
    <source>
        <strain evidence="18">CBS 990.96</strain>
    </source>
</reference>
<comment type="catalytic activity">
    <reaction evidence="14 16">
        <text>ATP + H2O = ADP + phosphate + H(+)</text>
        <dbReference type="Rhea" id="RHEA:13065"/>
        <dbReference type="ChEBI" id="CHEBI:15377"/>
        <dbReference type="ChEBI" id="CHEBI:15378"/>
        <dbReference type="ChEBI" id="CHEBI:30616"/>
        <dbReference type="ChEBI" id="CHEBI:43474"/>
        <dbReference type="ChEBI" id="CHEBI:456216"/>
        <dbReference type="EC" id="3.6.4.12"/>
    </reaction>
</comment>
<evidence type="ECO:0000256" key="4">
    <source>
        <dbReference type="ARBA" id="ARBA00022763"/>
    </source>
</evidence>
<keyword evidence="10" id="KW-0010">Activator</keyword>
<protein>
    <recommendedName>
        <fullName evidence="16">RuvB-like helicase</fullName>
        <ecNumber evidence="16">3.6.4.12</ecNumber>
    </recommendedName>
</protein>
<dbReference type="GO" id="GO:0016787">
    <property type="term" value="F:hydrolase activity"/>
    <property type="evidence" value="ECO:0007669"/>
    <property type="project" value="UniProtKB-KW"/>
</dbReference>
<dbReference type="AlphaFoldDB" id="A0AAN7BS16"/>
<sequence length="490" mass="52942">MAAPVVTISESKELRGLNLIAAHSHIRGLGVDSDTLEPRASSQGLVGQEKARKAAAVVLEMIKQGKIAGRAVLIAGPPSTGKTAIAMGMAQSLGPDVPFTTLAASEIFSLEMSKTEALTQAFRKSIGVRIKEESEIMEGEVVEIQIDRSVTGGAKQGKLTIKTTDMEAIYDMGSKMIDAMTKERVMAGDIISIDKSSGKITKLGRSYARSRDYDAMGVDTKFLQCPDGELQKRKEVVHTVSLHEIDVINSRTQGFLALFSGDTGEIRSEIRDQINTKVAEWKEEGKAEIVPGVLFVDEVHMLDIECFSYINRALESDLAPIVIMASNRGHSKIRGTDYKSPHGLPLDFLDRVAIINTHAYVGDEIRQILSIRAQEEEVDLTPDALALLTKIGQEAGLRYASNLITTSQLISAKRRAKQVSIEDVQRSFKLFYDPTRSVKFVAESEQRLIGEDGSVNFALAGAANGTSAPAPVAAPVATIPAVGGDKMDIS</sequence>
<evidence type="ECO:0000256" key="7">
    <source>
        <dbReference type="ARBA" id="ARBA00022840"/>
    </source>
</evidence>
<comment type="function">
    <text evidence="16">DNA helicase participates in several chromatin remodeling complexes, including the SWR1 and the INO80 complexes.</text>
</comment>
<evidence type="ECO:0000256" key="14">
    <source>
        <dbReference type="ARBA" id="ARBA00047995"/>
    </source>
</evidence>
<comment type="subcellular location">
    <subcellularLocation>
        <location evidence="1 16">Nucleus</location>
    </subcellularLocation>
</comment>
<comment type="function">
    <text evidence="15">DNA helicase which participates in several chromatin remodeling complexes, including the SWR1 and the INO80 complexes. The SWR1 complex mediates the ATP-dependent exchange of histone H2A for the H2A variant H2A.Z leading to transcriptional regulation of selected genes by chromatin remodeling. The INO80 complex remodels chromatin by shifting nucleosomes and is involved in DNA repair. Also involved in pre-rRNA processing.</text>
</comment>
<dbReference type="GO" id="GO:0000812">
    <property type="term" value="C:Swr1 complex"/>
    <property type="evidence" value="ECO:0007669"/>
    <property type="project" value="UniProtKB-ARBA"/>
</dbReference>
<dbReference type="InterPro" id="IPR027238">
    <property type="entry name" value="RuvB-like"/>
</dbReference>
<dbReference type="SUPFAM" id="SSF52540">
    <property type="entry name" value="P-loop containing nucleoside triphosphate hydrolases"/>
    <property type="match status" value="1"/>
</dbReference>
<accession>A0AAN7BS16</accession>
<evidence type="ECO:0000256" key="12">
    <source>
        <dbReference type="ARBA" id="ARBA00023204"/>
    </source>
</evidence>
<evidence type="ECO:0000256" key="16">
    <source>
        <dbReference type="RuleBase" id="RU363048"/>
    </source>
</evidence>
<keyword evidence="9 16" id="KW-0805">Transcription regulation</keyword>
<keyword evidence="6 16" id="KW-0347">Helicase</keyword>
<evidence type="ECO:0000256" key="13">
    <source>
        <dbReference type="ARBA" id="ARBA00023242"/>
    </source>
</evidence>
<keyword evidence="5 16" id="KW-0378">Hydrolase</keyword>
<organism evidence="18 19">
    <name type="scientific">Podospora fimiseda</name>
    <dbReference type="NCBI Taxonomy" id="252190"/>
    <lineage>
        <taxon>Eukaryota</taxon>
        <taxon>Fungi</taxon>
        <taxon>Dikarya</taxon>
        <taxon>Ascomycota</taxon>
        <taxon>Pezizomycotina</taxon>
        <taxon>Sordariomycetes</taxon>
        <taxon>Sordariomycetidae</taxon>
        <taxon>Sordariales</taxon>
        <taxon>Podosporaceae</taxon>
        <taxon>Podospora</taxon>
    </lineage>
</organism>
<evidence type="ECO:0000313" key="18">
    <source>
        <dbReference type="EMBL" id="KAK4228417.1"/>
    </source>
</evidence>
<dbReference type="SMART" id="SM00382">
    <property type="entry name" value="AAA"/>
    <property type="match status" value="1"/>
</dbReference>
<evidence type="ECO:0000256" key="11">
    <source>
        <dbReference type="ARBA" id="ARBA00023163"/>
    </source>
</evidence>
<dbReference type="FunFam" id="3.40.50.300:FF:002221">
    <property type="entry name" value="RuvB-like 2"/>
    <property type="match status" value="2"/>
</dbReference>
<dbReference type="GO" id="GO:0031011">
    <property type="term" value="C:Ino80 complex"/>
    <property type="evidence" value="ECO:0007669"/>
    <property type="project" value="UniProtKB-ARBA"/>
</dbReference>
<evidence type="ECO:0000256" key="3">
    <source>
        <dbReference type="ARBA" id="ARBA00022741"/>
    </source>
</evidence>
<evidence type="ECO:0000256" key="10">
    <source>
        <dbReference type="ARBA" id="ARBA00023159"/>
    </source>
</evidence>
<dbReference type="GO" id="GO:0006281">
    <property type="term" value="P:DNA repair"/>
    <property type="evidence" value="ECO:0007669"/>
    <property type="project" value="UniProtKB-KW"/>
</dbReference>
<comment type="caution">
    <text evidence="18">The sequence shown here is derived from an EMBL/GenBank/DDBJ whole genome shotgun (WGS) entry which is preliminary data.</text>
</comment>
<evidence type="ECO:0000256" key="6">
    <source>
        <dbReference type="ARBA" id="ARBA00022806"/>
    </source>
</evidence>
<dbReference type="PANTHER" id="PTHR11093">
    <property type="entry name" value="RUVB-RELATED REPTIN AND PONTIN"/>
    <property type="match status" value="1"/>
</dbReference>
<dbReference type="GO" id="GO:0003678">
    <property type="term" value="F:DNA helicase activity"/>
    <property type="evidence" value="ECO:0007669"/>
    <property type="project" value="UniProtKB-EC"/>
</dbReference>
<dbReference type="InterPro" id="IPR042487">
    <property type="entry name" value="RuvBL1/2_DNA/RNA_bd_dom"/>
</dbReference>
<keyword evidence="7 16" id="KW-0067">ATP-binding</keyword>
<dbReference type="InterPro" id="IPR041048">
    <property type="entry name" value="RuvB-like_C"/>
</dbReference>
<dbReference type="Proteomes" id="UP001301958">
    <property type="component" value="Unassembled WGS sequence"/>
</dbReference>
<dbReference type="EC" id="3.6.4.12" evidence="16"/>
<dbReference type="Gene3D" id="3.40.50.300">
    <property type="entry name" value="P-loop containing nucleotide triphosphate hydrolases"/>
    <property type="match status" value="1"/>
</dbReference>
<reference evidence="18" key="1">
    <citation type="journal article" date="2023" name="Mol. Phylogenet. Evol.">
        <title>Genome-scale phylogeny and comparative genomics of the fungal order Sordariales.</title>
        <authorList>
            <person name="Hensen N."/>
            <person name="Bonometti L."/>
            <person name="Westerberg I."/>
            <person name="Brannstrom I.O."/>
            <person name="Guillou S."/>
            <person name="Cros-Aarteil S."/>
            <person name="Calhoun S."/>
            <person name="Haridas S."/>
            <person name="Kuo A."/>
            <person name="Mondo S."/>
            <person name="Pangilinan J."/>
            <person name="Riley R."/>
            <person name="LaButti K."/>
            <person name="Andreopoulos B."/>
            <person name="Lipzen A."/>
            <person name="Chen C."/>
            <person name="Yan M."/>
            <person name="Daum C."/>
            <person name="Ng V."/>
            <person name="Clum A."/>
            <person name="Steindorff A."/>
            <person name="Ohm R.A."/>
            <person name="Martin F."/>
            <person name="Silar P."/>
            <person name="Natvig D.O."/>
            <person name="Lalanne C."/>
            <person name="Gautier V."/>
            <person name="Ament-Velasquez S.L."/>
            <person name="Kruys A."/>
            <person name="Hutchinson M.I."/>
            <person name="Powell A.J."/>
            <person name="Barry K."/>
            <person name="Miller A.N."/>
            <person name="Grigoriev I.V."/>
            <person name="Debuchy R."/>
            <person name="Gladieux P."/>
            <person name="Hiltunen Thoren M."/>
            <person name="Johannesson H."/>
        </authorList>
    </citation>
    <scope>NUCLEOTIDE SEQUENCE</scope>
    <source>
        <strain evidence="18">CBS 990.96</strain>
    </source>
</reference>
<keyword evidence="19" id="KW-1185">Reference proteome</keyword>
<evidence type="ECO:0000313" key="19">
    <source>
        <dbReference type="Proteomes" id="UP001301958"/>
    </source>
</evidence>
<keyword evidence="4 16" id="KW-0227">DNA damage</keyword>
<dbReference type="Pfam" id="PF17856">
    <property type="entry name" value="TIP49_C"/>
    <property type="match status" value="1"/>
</dbReference>
<keyword evidence="11 16" id="KW-0804">Transcription</keyword>
<dbReference type="GO" id="GO:0005524">
    <property type="term" value="F:ATP binding"/>
    <property type="evidence" value="ECO:0007669"/>
    <property type="project" value="UniProtKB-KW"/>
</dbReference>